<evidence type="ECO:0000313" key="3">
    <source>
        <dbReference type="Proteomes" id="UP000276215"/>
    </source>
</evidence>
<keyword evidence="1" id="KW-1133">Transmembrane helix</keyword>
<evidence type="ECO:0000256" key="1">
    <source>
        <dbReference type="SAM" id="Phobius"/>
    </source>
</evidence>
<reference evidence="2 3" key="1">
    <citation type="journal article" date="2018" name="Nat. Ecol. Evol.">
        <title>Pezizomycetes genomes reveal the molecular basis of ectomycorrhizal truffle lifestyle.</title>
        <authorList>
            <person name="Murat C."/>
            <person name="Payen T."/>
            <person name="Noel B."/>
            <person name="Kuo A."/>
            <person name="Morin E."/>
            <person name="Chen J."/>
            <person name="Kohler A."/>
            <person name="Krizsan K."/>
            <person name="Balestrini R."/>
            <person name="Da Silva C."/>
            <person name="Montanini B."/>
            <person name="Hainaut M."/>
            <person name="Levati E."/>
            <person name="Barry K.W."/>
            <person name="Belfiori B."/>
            <person name="Cichocki N."/>
            <person name="Clum A."/>
            <person name="Dockter R.B."/>
            <person name="Fauchery L."/>
            <person name="Guy J."/>
            <person name="Iotti M."/>
            <person name="Le Tacon F."/>
            <person name="Lindquist E.A."/>
            <person name="Lipzen A."/>
            <person name="Malagnac F."/>
            <person name="Mello A."/>
            <person name="Molinier V."/>
            <person name="Miyauchi S."/>
            <person name="Poulain J."/>
            <person name="Riccioni C."/>
            <person name="Rubini A."/>
            <person name="Sitrit Y."/>
            <person name="Splivallo R."/>
            <person name="Traeger S."/>
            <person name="Wang M."/>
            <person name="Zifcakova L."/>
            <person name="Wipf D."/>
            <person name="Zambonelli A."/>
            <person name="Paolocci F."/>
            <person name="Nowrousian M."/>
            <person name="Ottonello S."/>
            <person name="Baldrian P."/>
            <person name="Spatafora J.W."/>
            <person name="Henrissat B."/>
            <person name="Nagy L.G."/>
            <person name="Aury J.M."/>
            <person name="Wincker P."/>
            <person name="Grigoriev I.V."/>
            <person name="Bonfante P."/>
            <person name="Martin F.M."/>
        </authorList>
    </citation>
    <scope>NUCLEOTIDE SEQUENCE [LARGE SCALE GENOMIC DNA]</scope>
    <source>
        <strain evidence="2 3">120613-1</strain>
    </source>
</reference>
<keyword evidence="1" id="KW-0812">Transmembrane</keyword>
<dbReference type="AlphaFoldDB" id="A0A3N4IXR6"/>
<feature type="transmembrane region" description="Helical" evidence="1">
    <location>
        <begin position="27"/>
        <end position="46"/>
    </location>
</feature>
<accession>A0A3N4IXR6</accession>
<dbReference type="EMBL" id="ML120613">
    <property type="protein sequence ID" value="RPA89111.1"/>
    <property type="molecule type" value="Genomic_DNA"/>
</dbReference>
<protein>
    <submittedName>
        <fullName evidence="2">Uncharacterized protein</fullName>
    </submittedName>
</protein>
<proteinExistence type="predicted"/>
<keyword evidence="3" id="KW-1185">Reference proteome</keyword>
<gene>
    <name evidence="2" type="ORF">L873DRAFT_734622</name>
</gene>
<dbReference type="Proteomes" id="UP000276215">
    <property type="component" value="Unassembled WGS sequence"/>
</dbReference>
<keyword evidence="1" id="KW-0472">Membrane</keyword>
<evidence type="ECO:0000313" key="2">
    <source>
        <dbReference type="EMBL" id="RPA89111.1"/>
    </source>
</evidence>
<sequence length="73" mass="8260">MIWTGRGGEEELCVRYVLLQTGDESCILFLSLIYFSISFASLRYLSTMVSEVGKGRTDWLVEMAHEDMKGVSC</sequence>
<name>A0A3N4IXR6_9PEZI</name>
<organism evidence="2 3">
    <name type="scientific">Choiromyces venosus 120613-1</name>
    <dbReference type="NCBI Taxonomy" id="1336337"/>
    <lineage>
        <taxon>Eukaryota</taxon>
        <taxon>Fungi</taxon>
        <taxon>Dikarya</taxon>
        <taxon>Ascomycota</taxon>
        <taxon>Pezizomycotina</taxon>
        <taxon>Pezizomycetes</taxon>
        <taxon>Pezizales</taxon>
        <taxon>Tuberaceae</taxon>
        <taxon>Choiromyces</taxon>
    </lineage>
</organism>